<evidence type="ECO:0000313" key="1">
    <source>
        <dbReference type="EMBL" id="CAL34132.1"/>
    </source>
</evidence>
<accession>Q0P6Q1</accession>
<proteinExistence type="predicted"/>
<sequence length="94" mass="11024">MFRRRIAFDVHLFAFKQEIHHLLFQQLAMLRVHHVELFLVDKHGLLLLPLRPGFFRDFVIDTLTQFARIELEILAFGVALKKSTKNGSAHRQSS</sequence>
<protein>
    <submittedName>
        <fullName evidence="1">Uncharacterized protein</fullName>
    </submittedName>
</protein>
<organism evidence="1">
    <name type="scientific">Cronobacter sakazakii</name>
    <name type="common">Enterobacter sakazakii</name>
    <dbReference type="NCBI Taxonomy" id="28141"/>
    <lineage>
        <taxon>Bacteria</taxon>
        <taxon>Pseudomonadati</taxon>
        <taxon>Pseudomonadota</taxon>
        <taxon>Gammaproteobacteria</taxon>
        <taxon>Enterobacterales</taxon>
        <taxon>Enterobacteriaceae</taxon>
        <taxon>Cronobacter</taxon>
    </lineage>
</organism>
<dbReference type="EMBL" id="AM384990">
    <property type="protein sequence ID" value="CAL34132.1"/>
    <property type="molecule type" value="Genomic_DNA"/>
</dbReference>
<reference evidence="1" key="1">
    <citation type="submission" date="2006-08" db="EMBL/GenBank/DDBJ databases">
        <title>Cloning and characterization of Enterobacter sakazakii pigment genes and in situ spectroscopic analysis of the pigment.</title>
        <authorList>
            <person name="Lehner A."/>
            <person name="Grimm M."/>
            <person name="Rattei T."/>
            <person name="Ruepp A."/>
            <person name="Frishman D."/>
            <person name="Manzardo G.G.G."/>
            <person name="Stephan R."/>
        </authorList>
    </citation>
    <scope>NUCLEOTIDE SEQUENCE</scope>
</reference>
<gene>
    <name evidence="1" type="ORF">orf20</name>
</gene>
<dbReference type="AlphaFoldDB" id="Q0P6Q1"/>
<name>Q0P6Q1_CROSK</name>